<feature type="transmembrane region" description="Helical" evidence="1">
    <location>
        <begin position="355"/>
        <end position="374"/>
    </location>
</feature>
<keyword evidence="4" id="KW-1185">Reference proteome</keyword>
<keyword evidence="3" id="KW-0808">Transferase</keyword>
<dbReference type="Pfam" id="PF01553">
    <property type="entry name" value="Acyltransferase"/>
    <property type="match status" value="1"/>
</dbReference>
<evidence type="ECO:0000256" key="1">
    <source>
        <dbReference type="SAM" id="Phobius"/>
    </source>
</evidence>
<keyword evidence="1" id="KW-0812">Transmembrane</keyword>
<keyword evidence="1" id="KW-1133">Transmembrane helix</keyword>
<dbReference type="SUPFAM" id="SSF69593">
    <property type="entry name" value="Glycerol-3-phosphate (1)-acyltransferase"/>
    <property type="match status" value="1"/>
</dbReference>
<dbReference type="InterPro" id="IPR002123">
    <property type="entry name" value="Plipid/glycerol_acylTrfase"/>
</dbReference>
<dbReference type="PANTHER" id="PTHR31605:SF0">
    <property type="entry name" value="GLYCEROL-3-PHOSPHATE O-ACYLTRANSFERASE 1"/>
    <property type="match status" value="1"/>
</dbReference>
<accession>A0ABY6CUA9</accession>
<protein>
    <submittedName>
        <fullName evidence="3">Lysophospholipid acyltransferase family protein</fullName>
    </submittedName>
</protein>
<gene>
    <name evidence="3" type="ORF">N6H18_09200</name>
</gene>
<dbReference type="RefSeq" id="WP_262311545.1">
    <property type="nucleotide sequence ID" value="NZ_CP106679.1"/>
</dbReference>
<evidence type="ECO:0000313" key="4">
    <source>
        <dbReference type="Proteomes" id="UP001065174"/>
    </source>
</evidence>
<dbReference type="InterPro" id="IPR052744">
    <property type="entry name" value="GPAT/DAPAT"/>
</dbReference>
<evidence type="ECO:0000259" key="2">
    <source>
        <dbReference type="SMART" id="SM00563"/>
    </source>
</evidence>
<dbReference type="SMART" id="SM00563">
    <property type="entry name" value="PlsC"/>
    <property type="match status" value="1"/>
</dbReference>
<evidence type="ECO:0000313" key="3">
    <source>
        <dbReference type="EMBL" id="UXP34119.1"/>
    </source>
</evidence>
<sequence>MQLIRFIWYYSFWLFVRTALHFYYKKIKVVGYENVPKGVPVIFGANHQNALVDPLLMTTHVYQMTHYLVRADVFKNPFVKRFLNSLNLMPVYRARDGVNSVKENQRIFQACFDAFKAKESLMLFPEGTHDSRYVVKPMKKGIARIALGGLAQADAPTELYIVPIGLTYSGQSQFRSSVVLHYGDPIKVEPKPETPENIDALKDQFESSLSDFHAALPEDGYAYLEKVFFHDQSPKKLILDYQNINQQARTIQLKATETEKQEILDLGKQLEKGGLNFPFEKREQPFWTALLAMVLSPLAAVGFVLNFPIIFIPWKIMRGIKDKVFTDTIYFGIGLVLAPLMWWSYTVLAYAQTGSWRVSVVVLFVVPATLLAYGRFDKAMYVYSQNRKLAKSVELRNLYGQFVQKVTHLKSYIK</sequence>
<feature type="transmembrane region" description="Helical" evidence="1">
    <location>
        <begin position="324"/>
        <end position="343"/>
    </location>
</feature>
<organism evidence="3 4">
    <name type="scientific">Reichenbachiella agarivorans</name>
    <dbReference type="NCBI Taxonomy" id="2979464"/>
    <lineage>
        <taxon>Bacteria</taxon>
        <taxon>Pseudomonadati</taxon>
        <taxon>Bacteroidota</taxon>
        <taxon>Cytophagia</taxon>
        <taxon>Cytophagales</taxon>
        <taxon>Reichenbachiellaceae</taxon>
        <taxon>Reichenbachiella</taxon>
    </lineage>
</organism>
<keyword evidence="1" id="KW-0472">Membrane</keyword>
<reference evidence="3" key="1">
    <citation type="submission" date="2022-09" db="EMBL/GenBank/DDBJ databases">
        <title>Comparative genomics and taxonomic characterization of three novel marine species of genus Reichenbachiella exhibiting antioxidant and polysaccharide degradation activities.</title>
        <authorList>
            <person name="Muhammad N."/>
            <person name="Lee Y.-J."/>
            <person name="Ko J."/>
            <person name="Kim S.-G."/>
        </authorList>
    </citation>
    <scope>NUCLEOTIDE SEQUENCE</scope>
    <source>
        <strain evidence="3">BKB1-1</strain>
    </source>
</reference>
<name>A0ABY6CUA9_9BACT</name>
<dbReference type="GO" id="GO:0016746">
    <property type="term" value="F:acyltransferase activity"/>
    <property type="evidence" value="ECO:0007669"/>
    <property type="project" value="UniProtKB-KW"/>
</dbReference>
<feature type="transmembrane region" description="Helical" evidence="1">
    <location>
        <begin position="286"/>
        <end position="312"/>
    </location>
</feature>
<feature type="domain" description="Phospholipid/glycerol acyltransferase" evidence="2">
    <location>
        <begin position="41"/>
        <end position="169"/>
    </location>
</feature>
<dbReference type="EMBL" id="CP106679">
    <property type="protein sequence ID" value="UXP34119.1"/>
    <property type="molecule type" value="Genomic_DNA"/>
</dbReference>
<keyword evidence="3" id="KW-0012">Acyltransferase</keyword>
<dbReference type="CDD" id="cd07992">
    <property type="entry name" value="LPLAT_AAK14816-like"/>
    <property type="match status" value="1"/>
</dbReference>
<dbReference type="PANTHER" id="PTHR31605">
    <property type="entry name" value="GLYCEROL-3-PHOSPHATE O-ACYLTRANSFERASE 1"/>
    <property type="match status" value="1"/>
</dbReference>
<dbReference type="Proteomes" id="UP001065174">
    <property type="component" value="Chromosome"/>
</dbReference>
<proteinExistence type="predicted"/>